<keyword evidence="4" id="KW-1185">Reference proteome</keyword>
<reference evidence="4" key="1">
    <citation type="submission" date="2023-07" db="EMBL/GenBank/DDBJ databases">
        <title>30 novel species of actinomycetes from the DSMZ collection.</title>
        <authorList>
            <person name="Nouioui I."/>
        </authorList>
    </citation>
    <scope>NUCLEOTIDE SEQUENCE [LARGE SCALE GENOMIC DNA]</scope>
    <source>
        <strain evidence="4">DSM 44918</strain>
    </source>
</reference>
<name>A0ABU2LP48_9ACTN</name>
<accession>A0ABU2LP48</accession>
<evidence type="ECO:0000256" key="2">
    <source>
        <dbReference type="SAM" id="Phobius"/>
    </source>
</evidence>
<feature type="compositionally biased region" description="Low complexity" evidence="1">
    <location>
        <begin position="166"/>
        <end position="182"/>
    </location>
</feature>
<feature type="region of interest" description="Disordered" evidence="1">
    <location>
        <begin position="59"/>
        <end position="182"/>
    </location>
</feature>
<evidence type="ECO:0000313" key="4">
    <source>
        <dbReference type="Proteomes" id="UP001183420"/>
    </source>
</evidence>
<feature type="compositionally biased region" description="Acidic residues" evidence="1">
    <location>
        <begin position="63"/>
        <end position="72"/>
    </location>
</feature>
<feature type="compositionally biased region" description="Pro residues" evidence="1">
    <location>
        <begin position="222"/>
        <end position="233"/>
    </location>
</feature>
<keyword evidence="2" id="KW-0812">Transmembrane</keyword>
<dbReference type="EMBL" id="JAVREM010000012">
    <property type="protein sequence ID" value="MDT0319265.1"/>
    <property type="molecule type" value="Genomic_DNA"/>
</dbReference>
<protein>
    <recommendedName>
        <fullName evidence="5">Aromatic ring-opening dioxygenase LigA</fullName>
    </recommendedName>
</protein>
<evidence type="ECO:0000313" key="3">
    <source>
        <dbReference type="EMBL" id="MDT0319265.1"/>
    </source>
</evidence>
<gene>
    <name evidence="3" type="ORF">RNC47_13045</name>
</gene>
<keyword evidence="2" id="KW-1133">Transmembrane helix</keyword>
<feature type="compositionally biased region" description="Gly residues" evidence="1">
    <location>
        <begin position="90"/>
        <end position="101"/>
    </location>
</feature>
<feature type="region of interest" description="Disordered" evidence="1">
    <location>
        <begin position="1"/>
        <end position="24"/>
    </location>
</feature>
<keyword evidence="2" id="KW-0472">Membrane</keyword>
<proteinExistence type="predicted"/>
<organism evidence="3 4">
    <name type="scientific">Streptomyces millisiae</name>
    <dbReference type="NCBI Taxonomy" id="3075542"/>
    <lineage>
        <taxon>Bacteria</taxon>
        <taxon>Bacillati</taxon>
        <taxon>Actinomycetota</taxon>
        <taxon>Actinomycetes</taxon>
        <taxon>Kitasatosporales</taxon>
        <taxon>Streptomycetaceae</taxon>
        <taxon>Streptomyces</taxon>
    </lineage>
</organism>
<feature type="compositionally biased region" description="Acidic residues" evidence="1">
    <location>
        <begin position="135"/>
        <end position="147"/>
    </location>
</feature>
<dbReference type="Proteomes" id="UP001183420">
    <property type="component" value="Unassembled WGS sequence"/>
</dbReference>
<sequence length="263" mass="27049">MPDDVGGLPSPNGEGPNSEDIGAAEEAFASVVLDEAFIEAAEVHEPTAAERILYAALERAESEAEAELEAEAGGEIGFYRDPDLDPGSSDGLGGFEPGGAPAGFLDDDDDPDGEDPDDEGRFDRSDYTRYLPELPDGEYDEQAEQDELAFGGPYPPYGGGYGAIPGSGAAAPGPTPAEAPAGWRPVRWQRPVACVLAMVMGISVIAFALIAIQRAGSGPSRLPGPTPPAPTEPSAPDAAEEAEGEVGEGSAVEAEFTDEDGSL</sequence>
<feature type="compositionally biased region" description="Acidic residues" evidence="1">
    <location>
        <begin position="105"/>
        <end position="118"/>
    </location>
</feature>
<feature type="region of interest" description="Disordered" evidence="1">
    <location>
        <begin position="217"/>
        <end position="263"/>
    </location>
</feature>
<evidence type="ECO:0000256" key="1">
    <source>
        <dbReference type="SAM" id="MobiDB-lite"/>
    </source>
</evidence>
<comment type="caution">
    <text evidence="3">The sequence shown here is derived from an EMBL/GenBank/DDBJ whole genome shotgun (WGS) entry which is preliminary data.</text>
</comment>
<feature type="transmembrane region" description="Helical" evidence="2">
    <location>
        <begin position="192"/>
        <end position="212"/>
    </location>
</feature>
<evidence type="ECO:0008006" key="5">
    <source>
        <dbReference type="Google" id="ProtNLM"/>
    </source>
</evidence>
<dbReference type="RefSeq" id="WP_311598461.1">
    <property type="nucleotide sequence ID" value="NZ_JAVREM010000012.1"/>
</dbReference>